<dbReference type="Proteomes" id="UP000288293">
    <property type="component" value="Unassembled WGS sequence"/>
</dbReference>
<sequence>MTDKQLANKVDPFDASLRYMLVLVFPKSTSKNFSLVLNIAEGAERYAIAEISGKPTYFVCFGANQADAGRAVAILDYVRTWKGVQIFSRGKLLQNSYHVAQVINCYLESQSCRDYQAHCHSVIDDPYSDDLEHQGLSLSIRLVDKPSLKQEVEIVRYLFPCSFLKNRFRFQKGHPSSSADQIQASAVKNDCDWCPNFEPDKWEKVGTRTILKEFFE</sequence>
<evidence type="ECO:0000313" key="2">
    <source>
        <dbReference type="Proteomes" id="UP000288293"/>
    </source>
</evidence>
<dbReference type="OrthoDB" id="7064797at2"/>
<evidence type="ECO:0000313" key="1">
    <source>
        <dbReference type="EMBL" id="RUO25515.1"/>
    </source>
</evidence>
<dbReference type="AlphaFoldDB" id="A0A432W618"/>
<gene>
    <name evidence="1" type="ORF">CWE09_01900</name>
</gene>
<dbReference type="EMBL" id="PIPL01000001">
    <property type="protein sequence ID" value="RUO25515.1"/>
    <property type="molecule type" value="Genomic_DNA"/>
</dbReference>
<reference evidence="1 2" key="1">
    <citation type="journal article" date="2011" name="Front. Microbiol.">
        <title>Genomic signatures of strain selection and enhancement in Bacillus atrophaeus var. globigii, a historical biowarfare simulant.</title>
        <authorList>
            <person name="Gibbons H.S."/>
            <person name="Broomall S.M."/>
            <person name="McNew L.A."/>
            <person name="Daligault H."/>
            <person name="Chapman C."/>
            <person name="Bruce D."/>
            <person name="Karavis M."/>
            <person name="Krepps M."/>
            <person name="McGregor P.A."/>
            <person name="Hong C."/>
            <person name="Park K.H."/>
            <person name="Akmal A."/>
            <person name="Feldman A."/>
            <person name="Lin J.S."/>
            <person name="Chang W.E."/>
            <person name="Higgs B.W."/>
            <person name="Demirev P."/>
            <person name="Lindquist J."/>
            <person name="Liem A."/>
            <person name="Fochler E."/>
            <person name="Read T.D."/>
            <person name="Tapia R."/>
            <person name="Johnson S."/>
            <person name="Bishop-Lilly K.A."/>
            <person name="Detter C."/>
            <person name="Han C."/>
            <person name="Sozhamannan S."/>
            <person name="Rosenzweig C.N."/>
            <person name="Skowronski E.W."/>
        </authorList>
    </citation>
    <scope>NUCLEOTIDE SEQUENCE [LARGE SCALE GENOMIC DNA]</scope>
    <source>
        <strain evidence="1 2">MLST1</strain>
    </source>
</reference>
<keyword evidence="2" id="KW-1185">Reference proteome</keyword>
<name>A0A432W618_9GAMM</name>
<accession>A0A432W618</accession>
<proteinExistence type="predicted"/>
<protein>
    <submittedName>
        <fullName evidence="1">Uncharacterized protein</fullName>
    </submittedName>
</protein>
<dbReference type="RefSeq" id="WP_126802216.1">
    <property type="nucleotide sequence ID" value="NZ_PIPL01000001.1"/>
</dbReference>
<organism evidence="1 2">
    <name type="scientific">Aliidiomarina minuta</name>
    <dbReference type="NCBI Taxonomy" id="880057"/>
    <lineage>
        <taxon>Bacteria</taxon>
        <taxon>Pseudomonadati</taxon>
        <taxon>Pseudomonadota</taxon>
        <taxon>Gammaproteobacteria</taxon>
        <taxon>Alteromonadales</taxon>
        <taxon>Idiomarinaceae</taxon>
        <taxon>Aliidiomarina</taxon>
    </lineage>
</organism>
<comment type="caution">
    <text evidence="1">The sequence shown here is derived from an EMBL/GenBank/DDBJ whole genome shotgun (WGS) entry which is preliminary data.</text>
</comment>